<keyword evidence="3 5" id="KW-1133">Transmembrane helix</keyword>
<sequence length="131" mass="14391">MSTIVLPQGFEYVGAALLSTVFVLAGQNITVSRHRKRAGILYPQLYAEQAQVENSRDALLFNCAQRAHQNTLENIPIIYVTTLLAGLKFPVFAASACGLWSLARITYTRGYITGDPAKVGSNSFPVRYLSH</sequence>
<comment type="caution">
    <text evidence="6">The sequence shown here is derived from an EMBL/GenBank/DDBJ whole genome shotgun (WGS) entry which is preliminary data.</text>
</comment>
<keyword evidence="4 5" id="KW-0472">Membrane</keyword>
<reference evidence="6" key="1">
    <citation type="submission" date="2020-11" db="EMBL/GenBank/DDBJ databases">
        <authorList>
            <consortium name="DOE Joint Genome Institute"/>
            <person name="Ahrendt S."/>
            <person name="Riley R."/>
            <person name="Andreopoulos W."/>
            <person name="Labutti K."/>
            <person name="Pangilinan J."/>
            <person name="Ruiz-Duenas F.J."/>
            <person name="Barrasa J.M."/>
            <person name="Sanchez-Garcia M."/>
            <person name="Camarero S."/>
            <person name="Miyauchi S."/>
            <person name="Serrano A."/>
            <person name="Linde D."/>
            <person name="Babiker R."/>
            <person name="Drula E."/>
            <person name="Ayuso-Fernandez I."/>
            <person name="Pacheco R."/>
            <person name="Padilla G."/>
            <person name="Ferreira P."/>
            <person name="Barriuso J."/>
            <person name="Kellner H."/>
            <person name="Castanera R."/>
            <person name="Alfaro M."/>
            <person name="Ramirez L."/>
            <person name="Pisabarro A.G."/>
            <person name="Kuo A."/>
            <person name="Tritt A."/>
            <person name="Lipzen A."/>
            <person name="He G."/>
            <person name="Yan M."/>
            <person name="Ng V."/>
            <person name="Cullen D."/>
            <person name="Martin F."/>
            <person name="Rosso M.-N."/>
            <person name="Henrissat B."/>
            <person name="Hibbett D."/>
            <person name="Martinez A.T."/>
            <person name="Grigoriev I.V."/>
        </authorList>
    </citation>
    <scope>NUCLEOTIDE SEQUENCE</scope>
    <source>
        <strain evidence="6">CBS 247.69</strain>
    </source>
</reference>
<dbReference type="EMBL" id="MU150304">
    <property type="protein sequence ID" value="KAF9460122.1"/>
    <property type="molecule type" value="Genomic_DNA"/>
</dbReference>
<dbReference type="GO" id="GO:0004602">
    <property type="term" value="F:glutathione peroxidase activity"/>
    <property type="evidence" value="ECO:0007669"/>
    <property type="project" value="TreeGrafter"/>
</dbReference>
<evidence type="ECO:0000256" key="1">
    <source>
        <dbReference type="ARBA" id="ARBA00004141"/>
    </source>
</evidence>
<dbReference type="OrthoDB" id="410651at2759"/>
<feature type="transmembrane region" description="Helical" evidence="5">
    <location>
        <begin position="12"/>
        <end position="31"/>
    </location>
</feature>
<dbReference type="Pfam" id="PF01124">
    <property type="entry name" value="MAPEG"/>
    <property type="match status" value="1"/>
</dbReference>
<dbReference type="InterPro" id="IPR023352">
    <property type="entry name" value="MAPEG-like_dom_sf"/>
</dbReference>
<dbReference type="GO" id="GO:0016020">
    <property type="term" value="C:membrane"/>
    <property type="evidence" value="ECO:0007669"/>
    <property type="project" value="UniProtKB-SubCell"/>
</dbReference>
<evidence type="ECO:0000256" key="3">
    <source>
        <dbReference type="ARBA" id="ARBA00022989"/>
    </source>
</evidence>
<comment type="subcellular location">
    <subcellularLocation>
        <location evidence="1">Membrane</location>
        <topology evidence="1">Multi-pass membrane protein</topology>
    </subcellularLocation>
</comment>
<keyword evidence="7" id="KW-1185">Reference proteome</keyword>
<evidence type="ECO:0000313" key="7">
    <source>
        <dbReference type="Proteomes" id="UP000807353"/>
    </source>
</evidence>
<dbReference type="InterPro" id="IPR001129">
    <property type="entry name" value="Membr-assoc_MAPEG"/>
</dbReference>
<dbReference type="PANTHER" id="PTHR10250:SF26">
    <property type="entry name" value="GLUTATHIONE S-TRANSFERASE 3, MITOCHONDRIAL"/>
    <property type="match status" value="1"/>
</dbReference>
<name>A0A9P5Y0Q8_9AGAR</name>
<dbReference type="GO" id="GO:0005635">
    <property type="term" value="C:nuclear envelope"/>
    <property type="evidence" value="ECO:0007669"/>
    <property type="project" value="TreeGrafter"/>
</dbReference>
<protein>
    <recommendedName>
        <fullName evidence="8">Microsomal glutathione S-transferase 3</fullName>
    </recommendedName>
</protein>
<proteinExistence type="predicted"/>
<evidence type="ECO:0008006" key="8">
    <source>
        <dbReference type="Google" id="ProtNLM"/>
    </source>
</evidence>
<evidence type="ECO:0000256" key="2">
    <source>
        <dbReference type="ARBA" id="ARBA00022692"/>
    </source>
</evidence>
<evidence type="ECO:0000256" key="5">
    <source>
        <dbReference type="SAM" id="Phobius"/>
    </source>
</evidence>
<organism evidence="6 7">
    <name type="scientific">Collybia nuda</name>
    <dbReference type="NCBI Taxonomy" id="64659"/>
    <lineage>
        <taxon>Eukaryota</taxon>
        <taxon>Fungi</taxon>
        <taxon>Dikarya</taxon>
        <taxon>Basidiomycota</taxon>
        <taxon>Agaricomycotina</taxon>
        <taxon>Agaricomycetes</taxon>
        <taxon>Agaricomycetidae</taxon>
        <taxon>Agaricales</taxon>
        <taxon>Tricholomatineae</taxon>
        <taxon>Clitocybaceae</taxon>
        <taxon>Collybia</taxon>
    </lineage>
</organism>
<dbReference type="AlphaFoldDB" id="A0A9P5Y0Q8"/>
<dbReference type="SUPFAM" id="SSF161084">
    <property type="entry name" value="MAPEG domain-like"/>
    <property type="match status" value="1"/>
</dbReference>
<evidence type="ECO:0000256" key="4">
    <source>
        <dbReference type="ARBA" id="ARBA00023136"/>
    </source>
</evidence>
<dbReference type="InterPro" id="IPR050997">
    <property type="entry name" value="MAPEG"/>
</dbReference>
<dbReference type="GO" id="GO:0004364">
    <property type="term" value="F:glutathione transferase activity"/>
    <property type="evidence" value="ECO:0007669"/>
    <property type="project" value="TreeGrafter"/>
</dbReference>
<dbReference type="PANTHER" id="PTHR10250">
    <property type="entry name" value="MICROSOMAL GLUTATHIONE S-TRANSFERASE"/>
    <property type="match status" value="1"/>
</dbReference>
<keyword evidence="2 5" id="KW-0812">Transmembrane</keyword>
<dbReference type="Gene3D" id="1.20.120.550">
    <property type="entry name" value="Membrane associated eicosanoid/glutathione metabolism-like domain"/>
    <property type="match status" value="1"/>
</dbReference>
<gene>
    <name evidence="6" type="ORF">BDZ94DRAFT_947507</name>
</gene>
<accession>A0A9P5Y0Q8</accession>
<dbReference type="Proteomes" id="UP000807353">
    <property type="component" value="Unassembled WGS sequence"/>
</dbReference>
<evidence type="ECO:0000313" key="6">
    <source>
        <dbReference type="EMBL" id="KAF9460122.1"/>
    </source>
</evidence>
<dbReference type="GO" id="GO:0005783">
    <property type="term" value="C:endoplasmic reticulum"/>
    <property type="evidence" value="ECO:0007669"/>
    <property type="project" value="TreeGrafter"/>
</dbReference>